<protein>
    <submittedName>
        <fullName evidence="2">ABC transporter, ATP binding protein</fullName>
    </submittedName>
</protein>
<evidence type="ECO:0000256" key="1">
    <source>
        <dbReference type="SAM" id="Phobius"/>
    </source>
</evidence>
<feature type="transmembrane region" description="Helical" evidence="1">
    <location>
        <begin position="258"/>
        <end position="279"/>
    </location>
</feature>
<reference evidence="2 3" key="1">
    <citation type="submission" date="2014-12" db="EMBL/GenBank/DDBJ databases">
        <title>Comparative genomics of the lactic acid bacteria isolated from the honey bee gut.</title>
        <authorList>
            <person name="Ellegaard K.M."/>
            <person name="Tamarit D."/>
            <person name="Javelind E."/>
            <person name="Olofsson T."/>
            <person name="Andersson S.G."/>
            <person name="Vasquez A."/>
        </authorList>
    </citation>
    <scope>NUCLEOTIDE SEQUENCE [LARGE SCALE GENOMIC DNA]</scope>
    <source>
        <strain evidence="2 3">Bin2</strain>
    </source>
</reference>
<dbReference type="EMBL" id="JWME01000013">
    <property type="protein sequence ID" value="KJY49415.1"/>
    <property type="molecule type" value="Genomic_DNA"/>
</dbReference>
<sequence length="285" mass="30754">MNERNANELVQQDTATSDDRVVTKARTRGGGISFGRVLAAEIMKGRSAAPRRMALAFPLVLIVIVACFAFGLHAWLPSWVNYWYVLLLPAMTALISVAVANIDGKQRWRTTLALPAAPALIWWAKIVYCLLLVGLATLLALGLSALIVAVSGVGGPSVADFVVSALMLVLSCSWMIPTGLALTARFGVLIGFGLPYMVDLLVSITFWGNIRLWPFLPPAAMINLPVPFMKVMPDGVPLETEDNSPIKAALSVFGGQSLTALVACLVWFLLLSVLTGIWFSRKETN</sequence>
<comment type="caution">
    <text evidence="2">The sequence shown here is derived from an EMBL/GenBank/DDBJ whole genome shotgun (WGS) entry which is preliminary data.</text>
</comment>
<proteinExistence type="predicted"/>
<dbReference type="OrthoDB" id="3173426at2"/>
<accession>A0A0F4KSP9</accession>
<feature type="transmembrane region" description="Helical" evidence="1">
    <location>
        <begin position="82"/>
        <end position="102"/>
    </location>
</feature>
<dbReference type="InterPro" id="IPR021205">
    <property type="entry name" value="Lanti_perm_SpaE/MutE/EpiE-like"/>
</dbReference>
<keyword evidence="1" id="KW-1133">Transmembrane helix</keyword>
<feature type="transmembrane region" description="Helical" evidence="1">
    <location>
        <begin position="122"/>
        <end position="149"/>
    </location>
</feature>
<dbReference type="PATRIC" id="fig|1684.4.peg.1628"/>
<dbReference type="Proteomes" id="UP000033648">
    <property type="component" value="Unassembled WGS sequence"/>
</dbReference>
<name>A0A0F4KSP9_9BIFI</name>
<evidence type="ECO:0000313" key="3">
    <source>
        <dbReference type="Proteomes" id="UP000033648"/>
    </source>
</evidence>
<feature type="transmembrane region" description="Helical" evidence="1">
    <location>
        <begin position="161"/>
        <end position="182"/>
    </location>
</feature>
<keyword evidence="1" id="KW-0472">Membrane</keyword>
<dbReference type="CDD" id="cd21807">
    <property type="entry name" value="ABC-2_lan_permease_MutE_EpiE-like"/>
    <property type="match status" value="1"/>
</dbReference>
<gene>
    <name evidence="2" type="ORF">JF69_15120</name>
</gene>
<organism evidence="2 3">
    <name type="scientific">Bifidobacterium asteroides</name>
    <dbReference type="NCBI Taxonomy" id="1684"/>
    <lineage>
        <taxon>Bacteria</taxon>
        <taxon>Bacillati</taxon>
        <taxon>Actinomycetota</taxon>
        <taxon>Actinomycetes</taxon>
        <taxon>Bifidobacteriales</taxon>
        <taxon>Bifidobacteriaceae</taxon>
        <taxon>Bifidobacterium</taxon>
    </lineage>
</organism>
<feature type="transmembrane region" description="Helical" evidence="1">
    <location>
        <begin position="189"/>
        <end position="208"/>
    </location>
</feature>
<evidence type="ECO:0000313" key="2">
    <source>
        <dbReference type="EMBL" id="KJY49415.1"/>
    </source>
</evidence>
<feature type="transmembrane region" description="Helical" evidence="1">
    <location>
        <begin position="53"/>
        <end position="76"/>
    </location>
</feature>
<dbReference type="AlphaFoldDB" id="A0A0F4KSP9"/>
<keyword evidence="1" id="KW-0812">Transmembrane</keyword>